<dbReference type="InterPro" id="IPR013529">
    <property type="entry name" value="Glyco_hydro_42_N"/>
</dbReference>
<dbReference type="InterPro" id="IPR017853">
    <property type="entry name" value="GH"/>
</dbReference>
<dbReference type="SUPFAM" id="SSF51445">
    <property type="entry name" value="(Trans)glycosidases"/>
    <property type="match status" value="1"/>
</dbReference>
<feature type="domain" description="Glycoside hydrolase family 42 N-terminal" evidence="4">
    <location>
        <begin position="198"/>
        <end position="334"/>
    </location>
</feature>
<dbReference type="Pfam" id="PF02449">
    <property type="entry name" value="Glyco_hydro_42"/>
    <property type="match status" value="1"/>
</dbReference>
<organism evidence="5 6">
    <name type="scientific">Candidatus Borkfalkia excrementavium</name>
    <dbReference type="NCBI Taxonomy" id="2838505"/>
    <lineage>
        <taxon>Bacteria</taxon>
        <taxon>Bacillati</taxon>
        <taxon>Bacillota</taxon>
        <taxon>Clostridia</taxon>
        <taxon>Christensenellales</taxon>
        <taxon>Christensenellaceae</taxon>
        <taxon>Candidatus Borkfalkia</taxon>
    </lineage>
</organism>
<proteinExistence type="predicted"/>
<evidence type="ECO:0000256" key="1">
    <source>
        <dbReference type="ARBA" id="ARBA00022801"/>
    </source>
</evidence>
<dbReference type="Proteomes" id="UP000824135">
    <property type="component" value="Unassembled WGS sequence"/>
</dbReference>
<dbReference type="GO" id="GO:0004565">
    <property type="term" value="F:beta-galactosidase activity"/>
    <property type="evidence" value="ECO:0007669"/>
    <property type="project" value="UniProtKB-EC"/>
</dbReference>
<comment type="caution">
    <text evidence="5">The sequence shown here is derived from an EMBL/GenBank/DDBJ whole genome shotgun (WGS) entry which is preliminary data.</text>
</comment>
<evidence type="ECO:0000313" key="5">
    <source>
        <dbReference type="EMBL" id="HIY77847.1"/>
    </source>
</evidence>
<evidence type="ECO:0000256" key="3">
    <source>
        <dbReference type="SAM" id="SignalP"/>
    </source>
</evidence>
<sequence length="449" mass="50596">MKAKKIIALCLTCLFGFAPLCACNSDKGPSGPETKPVNANYDPLGLNEIAIGIYITPDDAHREQKYFDYMVEAGINFVNGFRWYEDTDDEVMQCLNLAEKAGLPFLVNDKTVLDNIETYFQTKNAVLLESSMQQIQKYVDHPAYAGQFFIDEPYRDKLEDLAEFTNLYEQVFPGNFWNINMFSPNVSELGCTYEQFMDDYFALTNARVYSYDHYPLLQYDENDPYADGMDTGFYYGLDLVRSKTLERNIPFWTYIQAIGIGGADGILTKRDPSRNDIRWSEFINLAFGAKGLQYFTYFTPASGAETFTEGLIDANGEKTEHYEAAKEVNQEIKAFGNILLFSDAEGVIFNKQPSNNRYKLYTEPFESYGRVESTGGDTFVAGCFRHTSTGKQYLLITPHTPLDSAHVELNVTGSGAFEAYVHGQRTEVTAENGKVSFDIAAGDAVFIQV</sequence>
<feature type="chain" id="PRO_5039654743" evidence="3">
    <location>
        <begin position="23"/>
        <end position="449"/>
    </location>
</feature>
<keyword evidence="2 5" id="KW-0326">Glycosidase</keyword>
<evidence type="ECO:0000259" key="4">
    <source>
        <dbReference type="Pfam" id="PF02449"/>
    </source>
</evidence>
<keyword evidence="3" id="KW-0732">Signal</keyword>
<feature type="signal peptide" evidence="3">
    <location>
        <begin position="1"/>
        <end position="22"/>
    </location>
</feature>
<dbReference type="GO" id="GO:0009341">
    <property type="term" value="C:beta-galactosidase complex"/>
    <property type="evidence" value="ECO:0007669"/>
    <property type="project" value="InterPro"/>
</dbReference>
<dbReference type="GO" id="GO:0005975">
    <property type="term" value="P:carbohydrate metabolic process"/>
    <property type="evidence" value="ECO:0007669"/>
    <property type="project" value="InterPro"/>
</dbReference>
<protein>
    <submittedName>
        <fullName evidence="5">Beta-galactosidase</fullName>
        <ecNumber evidence="5">3.2.1.23</ecNumber>
    </submittedName>
</protein>
<dbReference type="EC" id="3.2.1.23" evidence="5"/>
<dbReference type="EMBL" id="DXCO01000019">
    <property type="protein sequence ID" value="HIY77847.1"/>
    <property type="molecule type" value="Genomic_DNA"/>
</dbReference>
<accession>A0A9D1Z896</accession>
<dbReference type="Gene3D" id="3.20.20.80">
    <property type="entry name" value="Glycosidases"/>
    <property type="match status" value="1"/>
</dbReference>
<keyword evidence="1 5" id="KW-0378">Hydrolase</keyword>
<reference evidence="5" key="2">
    <citation type="submission" date="2021-04" db="EMBL/GenBank/DDBJ databases">
        <authorList>
            <person name="Gilroy R."/>
        </authorList>
    </citation>
    <scope>NUCLEOTIDE SEQUENCE</scope>
    <source>
        <strain evidence="5">CHK199-9574</strain>
    </source>
</reference>
<evidence type="ECO:0000256" key="2">
    <source>
        <dbReference type="ARBA" id="ARBA00023295"/>
    </source>
</evidence>
<gene>
    <name evidence="5" type="ORF">H9728_02275</name>
</gene>
<evidence type="ECO:0000313" key="6">
    <source>
        <dbReference type="Proteomes" id="UP000824135"/>
    </source>
</evidence>
<reference evidence="5" key="1">
    <citation type="journal article" date="2021" name="PeerJ">
        <title>Extensive microbial diversity within the chicken gut microbiome revealed by metagenomics and culture.</title>
        <authorList>
            <person name="Gilroy R."/>
            <person name="Ravi A."/>
            <person name="Getino M."/>
            <person name="Pursley I."/>
            <person name="Horton D.L."/>
            <person name="Alikhan N.F."/>
            <person name="Baker D."/>
            <person name="Gharbi K."/>
            <person name="Hall N."/>
            <person name="Watson M."/>
            <person name="Adriaenssens E.M."/>
            <person name="Foster-Nyarko E."/>
            <person name="Jarju S."/>
            <person name="Secka A."/>
            <person name="Antonio M."/>
            <person name="Oren A."/>
            <person name="Chaudhuri R.R."/>
            <person name="La Ragione R."/>
            <person name="Hildebrand F."/>
            <person name="Pallen M.J."/>
        </authorList>
    </citation>
    <scope>NUCLEOTIDE SEQUENCE</scope>
    <source>
        <strain evidence="5">CHK199-9574</strain>
    </source>
</reference>
<name>A0A9D1Z896_9FIRM</name>
<dbReference type="AlphaFoldDB" id="A0A9D1Z896"/>